<feature type="binding site" description="axial binding residue" evidence="6">
    <location>
        <position position="430"/>
    </location>
    <ligand>
        <name>heme</name>
        <dbReference type="ChEBI" id="CHEBI:30413"/>
    </ligand>
    <ligandPart>
        <name>Fe</name>
        <dbReference type="ChEBI" id="CHEBI:18248"/>
    </ligandPart>
</feature>
<keyword evidence="10" id="KW-1185">Reference proteome</keyword>
<dbReference type="InterPro" id="IPR001128">
    <property type="entry name" value="Cyt_P450"/>
</dbReference>
<reference evidence="10" key="1">
    <citation type="journal article" date="2023" name="bioRxiv">
        <title>Complete genome of the Medicago anthracnose fungus, Colletotrichum destructivum, reveals a mini-chromosome-like region within a core chromosome.</title>
        <authorList>
            <person name="Lapalu N."/>
            <person name="Simon A."/>
            <person name="Lu A."/>
            <person name="Plaumann P.-L."/>
            <person name="Amselem J."/>
            <person name="Pigne S."/>
            <person name="Auger A."/>
            <person name="Koch C."/>
            <person name="Dallery J.-F."/>
            <person name="O'Connell R.J."/>
        </authorList>
    </citation>
    <scope>NUCLEOTIDE SEQUENCE [LARGE SCALE GENOMIC DNA]</scope>
    <source>
        <strain evidence="10">CBS 520.97</strain>
    </source>
</reference>
<dbReference type="InterPro" id="IPR002401">
    <property type="entry name" value="Cyt_P450_E_grp-I"/>
</dbReference>
<dbReference type="GeneID" id="87952039"/>
<dbReference type="GO" id="GO:0004497">
    <property type="term" value="F:monooxygenase activity"/>
    <property type="evidence" value="ECO:0007669"/>
    <property type="project" value="UniProtKB-KW"/>
</dbReference>
<keyword evidence="8" id="KW-0472">Membrane</keyword>
<comment type="similarity">
    <text evidence="2 7">Belongs to the cytochrome P450 family.</text>
</comment>
<dbReference type="GO" id="GO:0016705">
    <property type="term" value="F:oxidoreductase activity, acting on paired donors, with incorporation or reduction of molecular oxygen"/>
    <property type="evidence" value="ECO:0007669"/>
    <property type="project" value="InterPro"/>
</dbReference>
<evidence type="ECO:0000256" key="4">
    <source>
        <dbReference type="ARBA" id="ARBA00022723"/>
    </source>
</evidence>
<evidence type="ECO:0000313" key="10">
    <source>
        <dbReference type="Proteomes" id="UP001322277"/>
    </source>
</evidence>
<dbReference type="PRINTS" id="PR00385">
    <property type="entry name" value="P450"/>
</dbReference>
<dbReference type="PRINTS" id="PR00463">
    <property type="entry name" value="EP450I"/>
</dbReference>
<evidence type="ECO:0000256" key="5">
    <source>
        <dbReference type="ARBA" id="ARBA00023004"/>
    </source>
</evidence>
<dbReference type="Proteomes" id="UP001322277">
    <property type="component" value="Chromosome 12"/>
</dbReference>
<dbReference type="RefSeq" id="XP_062787746.1">
    <property type="nucleotide sequence ID" value="XM_062931695.1"/>
</dbReference>
<dbReference type="Pfam" id="PF00067">
    <property type="entry name" value="p450"/>
    <property type="match status" value="1"/>
</dbReference>
<keyword evidence="3 6" id="KW-0349">Heme</keyword>
<comment type="cofactor">
    <cofactor evidence="1 6">
        <name>heme</name>
        <dbReference type="ChEBI" id="CHEBI:30413"/>
    </cofactor>
</comment>
<dbReference type="Gene3D" id="1.10.630.10">
    <property type="entry name" value="Cytochrome P450"/>
    <property type="match status" value="1"/>
</dbReference>
<dbReference type="AlphaFoldDB" id="A0AAX4J4W7"/>
<keyword evidence="8" id="KW-0812">Transmembrane</keyword>
<evidence type="ECO:0000256" key="3">
    <source>
        <dbReference type="ARBA" id="ARBA00022617"/>
    </source>
</evidence>
<dbReference type="InterPro" id="IPR050121">
    <property type="entry name" value="Cytochrome_P450_monoxygenase"/>
</dbReference>
<dbReference type="InterPro" id="IPR036396">
    <property type="entry name" value="Cyt_P450_sf"/>
</dbReference>
<organism evidence="9 10">
    <name type="scientific">Colletotrichum destructivum</name>
    <dbReference type="NCBI Taxonomy" id="34406"/>
    <lineage>
        <taxon>Eukaryota</taxon>
        <taxon>Fungi</taxon>
        <taxon>Dikarya</taxon>
        <taxon>Ascomycota</taxon>
        <taxon>Pezizomycotina</taxon>
        <taxon>Sordariomycetes</taxon>
        <taxon>Hypocreomycetidae</taxon>
        <taxon>Glomerellales</taxon>
        <taxon>Glomerellaceae</taxon>
        <taxon>Colletotrichum</taxon>
        <taxon>Colletotrichum destructivum species complex</taxon>
    </lineage>
</organism>
<keyword evidence="7" id="KW-0503">Monooxygenase</keyword>
<dbReference type="KEGG" id="cdet:87952039"/>
<keyword evidence="7" id="KW-0560">Oxidoreductase</keyword>
<dbReference type="InterPro" id="IPR017972">
    <property type="entry name" value="Cyt_P450_CS"/>
</dbReference>
<accession>A0AAX4J4W7</accession>
<dbReference type="SUPFAM" id="SSF48264">
    <property type="entry name" value="Cytochrome P450"/>
    <property type="match status" value="1"/>
</dbReference>
<sequence>MMLWTITLSARVAIYLLALGLAYLVGSSIYNLYFHPLARFPGEAHFLAAPRISGCPVNVRIGPNELSCAHPQSIKDIYGQPNINHPQFFRKFITFYKQSDTGGSIGTEVDPHVHQGIRKRLAPGFSSSTLRKQGDIIVRHIDSLLYQISKQGNNQQGMNMSQWFMWLAFDVIADLSFGEELGTIEKGEGNYWMHMLANSGFQIALGYVVRRRWKAFQDLVRYCLLNEKSKKMRNKYLANARQAASQRLQRGADVTRFDFFSHLLREKAPEANIDFFASQGSTLVAAGTETTSTFMSALTYHLLQRPDCLKHLQDELRCIFRQHSDINGESTKPLKYLNAVIEEGMRIFNPAAFGLPRVSPGANVTGEWIPKGTVIATATHVTSRDERWFCKAKEFHPERWLPADHPCHNATFDQDQKEASKPFSIGPRSCIGIHLSYMEVRICIAKLAWSFDWEQVNESEDFVRDARLLGLWKASPFHVRYRPFHGFEV</sequence>
<dbReference type="GO" id="GO:0020037">
    <property type="term" value="F:heme binding"/>
    <property type="evidence" value="ECO:0007669"/>
    <property type="project" value="InterPro"/>
</dbReference>
<feature type="transmembrane region" description="Helical" evidence="8">
    <location>
        <begin position="12"/>
        <end position="33"/>
    </location>
</feature>
<proteinExistence type="inferred from homology"/>
<dbReference type="GO" id="GO:0005506">
    <property type="term" value="F:iron ion binding"/>
    <property type="evidence" value="ECO:0007669"/>
    <property type="project" value="InterPro"/>
</dbReference>
<evidence type="ECO:0000256" key="7">
    <source>
        <dbReference type="RuleBase" id="RU000461"/>
    </source>
</evidence>
<dbReference type="CDD" id="cd11058">
    <property type="entry name" value="CYP60B-like"/>
    <property type="match status" value="1"/>
</dbReference>
<evidence type="ECO:0000313" key="9">
    <source>
        <dbReference type="EMBL" id="WQF90526.1"/>
    </source>
</evidence>
<evidence type="ECO:0000256" key="6">
    <source>
        <dbReference type="PIRSR" id="PIRSR602401-1"/>
    </source>
</evidence>
<keyword evidence="8" id="KW-1133">Transmembrane helix</keyword>
<name>A0AAX4J4W7_9PEZI</name>
<evidence type="ECO:0000256" key="8">
    <source>
        <dbReference type="SAM" id="Phobius"/>
    </source>
</evidence>
<keyword evidence="4 6" id="KW-0479">Metal-binding</keyword>
<protein>
    <submittedName>
        <fullName evidence="9">Cytochrome P450</fullName>
    </submittedName>
</protein>
<evidence type="ECO:0000256" key="2">
    <source>
        <dbReference type="ARBA" id="ARBA00010617"/>
    </source>
</evidence>
<dbReference type="EMBL" id="CP137316">
    <property type="protein sequence ID" value="WQF90526.1"/>
    <property type="molecule type" value="Genomic_DNA"/>
</dbReference>
<dbReference type="PANTHER" id="PTHR24305">
    <property type="entry name" value="CYTOCHROME P450"/>
    <property type="match status" value="1"/>
</dbReference>
<keyword evidence="5 6" id="KW-0408">Iron</keyword>
<dbReference type="PROSITE" id="PS00086">
    <property type="entry name" value="CYTOCHROME_P450"/>
    <property type="match status" value="1"/>
</dbReference>
<gene>
    <name evidence="9" type="ORF">CDEST_15540</name>
</gene>
<dbReference type="PANTHER" id="PTHR24305:SF210">
    <property type="entry name" value="CYTOCHROME P450 MONOOXYGENASE ASQL-RELATED"/>
    <property type="match status" value="1"/>
</dbReference>
<evidence type="ECO:0000256" key="1">
    <source>
        <dbReference type="ARBA" id="ARBA00001971"/>
    </source>
</evidence>